<keyword evidence="1" id="KW-1133">Transmembrane helix</keyword>
<keyword evidence="3" id="KW-1185">Reference proteome</keyword>
<evidence type="ECO:0000313" key="3">
    <source>
        <dbReference type="Proteomes" id="UP000076532"/>
    </source>
</evidence>
<dbReference type="AlphaFoldDB" id="A0A166WNJ4"/>
<sequence length="206" mass="22848">MAGDTAGDIPRIAFLGIMMIVAPWIFPFTLPHVLNPSHVAPLHDHHIGFVFIIPHSGVQAFAVQSTWASRPGAPIHNVTAHYVALSSLQIHGISGPFGVRTCHNEDDNEWYNRYVNDDPGPFVTSRAAWRLSWGKGPEPHFCDRNSGKDAEDTMDDMPFPKFGLVDLLLKGKHPAVRDDSPLPNQMNDLQIFYRLPELPILVATGN</sequence>
<keyword evidence="1" id="KW-0812">Transmembrane</keyword>
<reference evidence="2 3" key="1">
    <citation type="journal article" date="2016" name="Mol. Biol. Evol.">
        <title>Comparative Genomics of Early-Diverging Mushroom-Forming Fungi Provides Insights into the Origins of Lignocellulose Decay Capabilities.</title>
        <authorList>
            <person name="Nagy L.G."/>
            <person name="Riley R."/>
            <person name="Tritt A."/>
            <person name="Adam C."/>
            <person name="Daum C."/>
            <person name="Floudas D."/>
            <person name="Sun H."/>
            <person name="Yadav J.S."/>
            <person name="Pangilinan J."/>
            <person name="Larsson K.H."/>
            <person name="Matsuura K."/>
            <person name="Barry K."/>
            <person name="Labutti K."/>
            <person name="Kuo R."/>
            <person name="Ohm R.A."/>
            <person name="Bhattacharya S.S."/>
            <person name="Shirouzu T."/>
            <person name="Yoshinaga Y."/>
            <person name="Martin F.M."/>
            <person name="Grigoriev I.V."/>
            <person name="Hibbett D.S."/>
        </authorList>
    </citation>
    <scope>NUCLEOTIDE SEQUENCE [LARGE SCALE GENOMIC DNA]</scope>
    <source>
        <strain evidence="2 3">CBS 109695</strain>
    </source>
</reference>
<dbReference type="EMBL" id="KV417481">
    <property type="protein sequence ID" value="KZP33939.1"/>
    <property type="molecule type" value="Genomic_DNA"/>
</dbReference>
<accession>A0A166WNJ4</accession>
<evidence type="ECO:0000256" key="1">
    <source>
        <dbReference type="SAM" id="Phobius"/>
    </source>
</evidence>
<keyword evidence="1" id="KW-0472">Membrane</keyword>
<evidence type="ECO:0000313" key="2">
    <source>
        <dbReference type="EMBL" id="KZP33939.1"/>
    </source>
</evidence>
<dbReference type="Proteomes" id="UP000076532">
    <property type="component" value="Unassembled WGS sequence"/>
</dbReference>
<protein>
    <submittedName>
        <fullName evidence="2">Uncharacterized protein</fullName>
    </submittedName>
</protein>
<gene>
    <name evidence="2" type="ORF">FIBSPDRAFT_881424</name>
</gene>
<name>A0A166WNJ4_9AGAM</name>
<proteinExistence type="predicted"/>
<organism evidence="2 3">
    <name type="scientific">Athelia psychrophila</name>
    <dbReference type="NCBI Taxonomy" id="1759441"/>
    <lineage>
        <taxon>Eukaryota</taxon>
        <taxon>Fungi</taxon>
        <taxon>Dikarya</taxon>
        <taxon>Basidiomycota</taxon>
        <taxon>Agaricomycotina</taxon>
        <taxon>Agaricomycetes</taxon>
        <taxon>Agaricomycetidae</taxon>
        <taxon>Atheliales</taxon>
        <taxon>Atheliaceae</taxon>
        <taxon>Athelia</taxon>
    </lineage>
</organism>
<feature type="transmembrane region" description="Helical" evidence="1">
    <location>
        <begin position="12"/>
        <end position="30"/>
    </location>
</feature>